<organism evidence="1 2">
    <name type="scientific">Kibdelosporangium lantanae</name>
    <dbReference type="NCBI Taxonomy" id="1497396"/>
    <lineage>
        <taxon>Bacteria</taxon>
        <taxon>Bacillati</taxon>
        <taxon>Actinomycetota</taxon>
        <taxon>Actinomycetes</taxon>
        <taxon>Pseudonocardiales</taxon>
        <taxon>Pseudonocardiaceae</taxon>
        <taxon>Kibdelosporangium</taxon>
    </lineage>
</organism>
<sequence length="240" mass="24550">MLEGAVIPGDFPLGTTVSAQPSKYAVSAGDQVKIAVTSSAHGRTTLIAPPGWTVNGTTVTVPADAKPGKVRIGVVINGRPATEALVEVVPALSGRQQPLPQVAQFQNWARSVGHPEFVNNVPPVLTLPSGGSRDVDITVSNQGNVPRDGTVSLAMPPGFDAGPGRPFPQIAPGASTTVRFLVRNTDPALATGQQGGDYRYTINVPGDTSSAALELVPATTIPQATTTPTVDATAGSGEYP</sequence>
<proteinExistence type="predicted"/>
<reference evidence="2" key="1">
    <citation type="journal article" date="2019" name="Int. J. Syst. Evol. Microbiol.">
        <title>The Global Catalogue of Microorganisms (GCM) 10K type strain sequencing project: providing services to taxonomists for standard genome sequencing and annotation.</title>
        <authorList>
            <consortium name="The Broad Institute Genomics Platform"/>
            <consortium name="The Broad Institute Genome Sequencing Center for Infectious Disease"/>
            <person name="Wu L."/>
            <person name="Ma J."/>
        </authorList>
    </citation>
    <scope>NUCLEOTIDE SEQUENCE [LARGE SCALE GENOMIC DNA]</scope>
    <source>
        <strain evidence="2">JCM 31486</strain>
    </source>
</reference>
<feature type="non-terminal residue" evidence="1">
    <location>
        <position position="240"/>
    </location>
</feature>
<evidence type="ECO:0000313" key="1">
    <source>
        <dbReference type="EMBL" id="MFD1050198.1"/>
    </source>
</evidence>
<accession>A0ABW3MHH4</accession>
<dbReference type="EMBL" id="JBHTIS010002676">
    <property type="protein sequence ID" value="MFD1050198.1"/>
    <property type="molecule type" value="Genomic_DNA"/>
</dbReference>
<gene>
    <name evidence="1" type="ORF">ACFQ1S_34095</name>
</gene>
<evidence type="ECO:0000313" key="2">
    <source>
        <dbReference type="Proteomes" id="UP001597045"/>
    </source>
</evidence>
<keyword evidence="2" id="KW-1185">Reference proteome</keyword>
<dbReference type="Proteomes" id="UP001597045">
    <property type="component" value="Unassembled WGS sequence"/>
</dbReference>
<protein>
    <submittedName>
        <fullName evidence="1">Uncharacterized protein</fullName>
    </submittedName>
</protein>
<name>A0ABW3MHH4_9PSEU</name>
<comment type="caution">
    <text evidence="1">The sequence shown here is derived from an EMBL/GenBank/DDBJ whole genome shotgun (WGS) entry which is preliminary data.</text>
</comment>